<dbReference type="Proteomes" id="UP000887577">
    <property type="component" value="Unplaced"/>
</dbReference>
<keyword evidence="2" id="KW-1185">Reference proteome</keyword>
<protein>
    <submittedName>
        <fullName evidence="3">Uncharacterized protein</fullName>
    </submittedName>
</protein>
<proteinExistence type="predicted"/>
<accession>A0A914YEA4</accession>
<dbReference type="AlphaFoldDB" id="A0A914YEA4"/>
<organism evidence="2 3">
    <name type="scientific">Panagrolaimus superbus</name>
    <dbReference type="NCBI Taxonomy" id="310955"/>
    <lineage>
        <taxon>Eukaryota</taxon>
        <taxon>Metazoa</taxon>
        <taxon>Ecdysozoa</taxon>
        <taxon>Nematoda</taxon>
        <taxon>Chromadorea</taxon>
        <taxon>Rhabditida</taxon>
        <taxon>Tylenchina</taxon>
        <taxon>Panagrolaimomorpha</taxon>
        <taxon>Panagrolaimoidea</taxon>
        <taxon>Panagrolaimidae</taxon>
        <taxon>Panagrolaimus</taxon>
    </lineage>
</organism>
<sequence length="77" mass="8080">MNLPQPRPTLLLIDDEPANLSDSAPYAATGFPVCSLPKMASRRWSLAQRDSTGPDLAGHHDAANVGLRSLSGLEGGP</sequence>
<evidence type="ECO:0000256" key="1">
    <source>
        <dbReference type="SAM" id="MobiDB-lite"/>
    </source>
</evidence>
<evidence type="ECO:0000313" key="2">
    <source>
        <dbReference type="Proteomes" id="UP000887577"/>
    </source>
</evidence>
<name>A0A914YEA4_9BILA</name>
<evidence type="ECO:0000313" key="3">
    <source>
        <dbReference type="WBParaSite" id="PSU_v2.g17082.t1"/>
    </source>
</evidence>
<dbReference type="WBParaSite" id="PSU_v2.g17082.t1">
    <property type="protein sequence ID" value="PSU_v2.g17082.t1"/>
    <property type="gene ID" value="PSU_v2.g17082"/>
</dbReference>
<feature type="region of interest" description="Disordered" evidence="1">
    <location>
        <begin position="49"/>
        <end position="77"/>
    </location>
</feature>
<reference evidence="3" key="1">
    <citation type="submission" date="2022-11" db="UniProtKB">
        <authorList>
            <consortium name="WormBaseParasite"/>
        </authorList>
    </citation>
    <scope>IDENTIFICATION</scope>
</reference>